<keyword evidence="6" id="KW-1185">Reference proteome</keyword>
<evidence type="ECO:0000256" key="2">
    <source>
        <dbReference type="SAM" id="SignalP"/>
    </source>
</evidence>
<gene>
    <name evidence="4" type="ORF">I586_02514</name>
    <name evidence="3" type="ORF">UAY_03182</name>
</gene>
<dbReference type="Proteomes" id="UP000014157">
    <property type="component" value="Unassembled WGS sequence"/>
</dbReference>
<evidence type="ECO:0000313" key="6">
    <source>
        <dbReference type="Proteomes" id="UP000014157"/>
    </source>
</evidence>
<keyword evidence="2" id="KW-0732">Signal</keyword>
<dbReference type="OrthoDB" id="2175572at2"/>
<sequence length="427" mass="46161">MKTIKGLMLGIMFSSTLLSFSVPAFATEESSTTASEASVTTETSVTKTKAIEEKKEIDITPKFKINEIKTTVSNKGTIEVEQVEGMTGLKGTFKATVADKSVLSINAQGQWQGLQAGKTTASLDFDWDAKSMKKIQEKYPNHQLIKRDIAQEVAVEVTPDEEKSVDITPKFNVGTINAKIGDTGQFKVAPMGGVSNPTGTYTAYIPDTAKDIISVDATGKWKALKTGTVDFTLDFKLSAESTKEIQDKNPGSTLTRLDIATMIKAEVKPVGIVDITPTIEGASIEGKVGDTGQLKVKPIEGIEDTTGLFTVSIQDPTIIEVDTTGKWKALKAGTTEVTIMYSWSDETMKKLAEKYPGYDFSMKEMAQVIKVTISEKTTGSTKPVGTTKPTGKQLPATNETSTNMTWIIGMMILGLAVVGWYKKESVN</sequence>
<keyword evidence="1" id="KW-1133">Transmembrane helix</keyword>
<dbReference type="AlphaFoldDB" id="R2SSI3"/>
<evidence type="ECO:0000313" key="5">
    <source>
        <dbReference type="Proteomes" id="UP000013781"/>
    </source>
</evidence>
<proteinExistence type="predicted"/>
<dbReference type="RefSeq" id="WP_010766492.1">
    <property type="nucleotide sequence ID" value="NZ_ASWB01000003.1"/>
</dbReference>
<dbReference type="HOGENOM" id="CLU_646800_0_0_9"/>
<protein>
    <submittedName>
        <fullName evidence="3">LPXTG-domain-containing protein cell wall anchor domain</fullName>
    </submittedName>
</protein>
<name>R2SSI3_9ENTE</name>
<reference evidence="3 5" key="1">
    <citation type="submission" date="2013-02" db="EMBL/GenBank/DDBJ databases">
        <title>The Genome Sequence of Enterococcus moraviensis BAA-383.</title>
        <authorList>
            <consortium name="The Broad Institute Genome Sequencing Platform"/>
            <consortium name="The Broad Institute Genome Sequencing Center for Infectious Disease"/>
            <person name="Earl A.M."/>
            <person name="Gilmore M.S."/>
            <person name="Lebreton F."/>
            <person name="Walker B."/>
            <person name="Young S.K."/>
            <person name="Zeng Q."/>
            <person name="Gargeya S."/>
            <person name="Fitzgerald M."/>
            <person name="Haas B."/>
            <person name="Abouelleil A."/>
            <person name="Alvarado L."/>
            <person name="Arachchi H.M."/>
            <person name="Berlin A.M."/>
            <person name="Chapman S.B."/>
            <person name="Dewar J."/>
            <person name="Goldberg J."/>
            <person name="Griggs A."/>
            <person name="Gujja S."/>
            <person name="Hansen M."/>
            <person name="Howarth C."/>
            <person name="Imamovic A."/>
            <person name="Larimer J."/>
            <person name="McCowan C."/>
            <person name="Murphy C."/>
            <person name="Neiman D."/>
            <person name="Pearson M."/>
            <person name="Priest M."/>
            <person name="Roberts A."/>
            <person name="Saif S."/>
            <person name="Shea T."/>
            <person name="Sisk P."/>
            <person name="Sykes S."/>
            <person name="Wortman J."/>
            <person name="Nusbaum C."/>
            <person name="Birren B."/>
        </authorList>
    </citation>
    <scope>NUCLEOTIDE SEQUENCE [LARGE SCALE GENOMIC DNA]</scope>
    <source>
        <strain evidence="3 5">ATCC BAA-383</strain>
    </source>
</reference>
<feature type="signal peptide" evidence="2">
    <location>
        <begin position="1"/>
        <end position="26"/>
    </location>
</feature>
<feature type="chain" id="PRO_5004365790" evidence="2">
    <location>
        <begin position="27"/>
        <end position="427"/>
    </location>
</feature>
<reference evidence="4 6" key="2">
    <citation type="submission" date="2013-03" db="EMBL/GenBank/DDBJ databases">
        <title>The Genome Sequence of Enterococcus moraviensis BAA-383 (PacBio/Illumina hybrid assembly).</title>
        <authorList>
            <consortium name="The Broad Institute Genomics Platform"/>
            <consortium name="The Broad Institute Genome Sequencing Center for Infectious Disease"/>
            <person name="Earl A."/>
            <person name="Russ C."/>
            <person name="Gilmore M."/>
            <person name="Surin D."/>
            <person name="Walker B."/>
            <person name="Young S."/>
            <person name="Zeng Q."/>
            <person name="Gargeya S."/>
            <person name="Fitzgerald M."/>
            <person name="Haas B."/>
            <person name="Abouelleil A."/>
            <person name="Allen A.W."/>
            <person name="Alvarado L."/>
            <person name="Arachchi H.M."/>
            <person name="Berlin A.M."/>
            <person name="Chapman S.B."/>
            <person name="Gainer-Dewar J."/>
            <person name="Goldberg J."/>
            <person name="Griggs A."/>
            <person name="Gujja S."/>
            <person name="Hansen M."/>
            <person name="Howarth C."/>
            <person name="Imamovic A."/>
            <person name="Ireland A."/>
            <person name="Larimer J."/>
            <person name="McCowan C."/>
            <person name="Murphy C."/>
            <person name="Pearson M."/>
            <person name="Poon T.W."/>
            <person name="Priest M."/>
            <person name="Roberts A."/>
            <person name="Saif S."/>
            <person name="Shea T."/>
            <person name="Sisk P."/>
            <person name="Sykes S."/>
            <person name="Wortman J."/>
            <person name="Nusbaum C."/>
            <person name="Birren B."/>
        </authorList>
    </citation>
    <scope>NUCLEOTIDE SEQUENCE [LARGE SCALE GENOMIC DNA]</scope>
    <source>
        <strain evidence="4 6">ATCC BAA-383</strain>
    </source>
</reference>
<dbReference type="EMBL" id="AJAS01000026">
    <property type="protein sequence ID" value="EOH95756.1"/>
    <property type="molecule type" value="Genomic_DNA"/>
</dbReference>
<dbReference type="Proteomes" id="UP000013781">
    <property type="component" value="Unassembled WGS sequence"/>
</dbReference>
<evidence type="ECO:0000256" key="1">
    <source>
        <dbReference type="SAM" id="Phobius"/>
    </source>
</evidence>
<comment type="caution">
    <text evidence="3">The sequence shown here is derived from an EMBL/GenBank/DDBJ whole genome shotgun (WGS) entry which is preliminary data.</text>
</comment>
<evidence type="ECO:0000313" key="4">
    <source>
        <dbReference type="EMBL" id="EOT66243.1"/>
    </source>
</evidence>
<dbReference type="NCBIfam" id="TIGR01167">
    <property type="entry name" value="LPXTG_anchor"/>
    <property type="match status" value="1"/>
</dbReference>
<accession>R2SSI3</accession>
<dbReference type="PATRIC" id="fig|1158609.3.peg.3105"/>
<dbReference type="STRING" id="155617.RV09_GL002461"/>
<organism evidence="3 5">
    <name type="scientific">Enterococcus moraviensis ATCC BAA-383</name>
    <dbReference type="NCBI Taxonomy" id="1158609"/>
    <lineage>
        <taxon>Bacteria</taxon>
        <taxon>Bacillati</taxon>
        <taxon>Bacillota</taxon>
        <taxon>Bacilli</taxon>
        <taxon>Lactobacillales</taxon>
        <taxon>Enterococcaceae</taxon>
        <taxon>Enterococcus</taxon>
    </lineage>
</organism>
<dbReference type="eggNOG" id="ENOG5030KIW">
    <property type="taxonomic scope" value="Bacteria"/>
</dbReference>
<keyword evidence="1" id="KW-0472">Membrane</keyword>
<keyword evidence="1" id="KW-0812">Transmembrane</keyword>
<feature type="transmembrane region" description="Helical" evidence="1">
    <location>
        <begin position="404"/>
        <end position="421"/>
    </location>
</feature>
<dbReference type="EMBL" id="ASWB01000003">
    <property type="protein sequence ID" value="EOT66243.1"/>
    <property type="molecule type" value="Genomic_DNA"/>
</dbReference>
<evidence type="ECO:0000313" key="3">
    <source>
        <dbReference type="EMBL" id="EOH95756.1"/>
    </source>
</evidence>